<evidence type="ECO:0000313" key="2">
    <source>
        <dbReference type="Proteomes" id="UP000299102"/>
    </source>
</evidence>
<reference evidence="1 2" key="1">
    <citation type="journal article" date="2019" name="Commun. Biol.">
        <title>The bagworm genome reveals a unique fibroin gene that provides high tensile strength.</title>
        <authorList>
            <person name="Kono N."/>
            <person name="Nakamura H."/>
            <person name="Ohtoshi R."/>
            <person name="Tomita M."/>
            <person name="Numata K."/>
            <person name="Arakawa K."/>
        </authorList>
    </citation>
    <scope>NUCLEOTIDE SEQUENCE [LARGE SCALE GENOMIC DNA]</scope>
</reference>
<dbReference type="EMBL" id="BGZK01000333">
    <property type="protein sequence ID" value="GBP37425.1"/>
    <property type="molecule type" value="Genomic_DNA"/>
</dbReference>
<dbReference type="Proteomes" id="UP000299102">
    <property type="component" value="Unassembled WGS sequence"/>
</dbReference>
<dbReference type="AlphaFoldDB" id="A0A4C1VI84"/>
<gene>
    <name evidence="1" type="ORF">EVAR_16330_1</name>
</gene>
<proteinExistence type="predicted"/>
<organism evidence="1 2">
    <name type="scientific">Eumeta variegata</name>
    <name type="common">Bagworm moth</name>
    <name type="synonym">Eumeta japonica</name>
    <dbReference type="NCBI Taxonomy" id="151549"/>
    <lineage>
        <taxon>Eukaryota</taxon>
        <taxon>Metazoa</taxon>
        <taxon>Ecdysozoa</taxon>
        <taxon>Arthropoda</taxon>
        <taxon>Hexapoda</taxon>
        <taxon>Insecta</taxon>
        <taxon>Pterygota</taxon>
        <taxon>Neoptera</taxon>
        <taxon>Endopterygota</taxon>
        <taxon>Lepidoptera</taxon>
        <taxon>Glossata</taxon>
        <taxon>Ditrysia</taxon>
        <taxon>Tineoidea</taxon>
        <taxon>Psychidae</taxon>
        <taxon>Oiketicinae</taxon>
        <taxon>Eumeta</taxon>
    </lineage>
</organism>
<keyword evidence="2" id="KW-1185">Reference proteome</keyword>
<sequence>MRRSEIRDNVKTMAYRYQKFAGRGAPRPTAGRYLFYHNVLLSAVVLSSAAAEGTANERHRFIAPLSDGERINAFVYVV</sequence>
<protein>
    <submittedName>
        <fullName evidence="1">Uncharacterized protein</fullName>
    </submittedName>
</protein>
<evidence type="ECO:0000313" key="1">
    <source>
        <dbReference type="EMBL" id="GBP37425.1"/>
    </source>
</evidence>
<accession>A0A4C1VI84</accession>
<comment type="caution">
    <text evidence="1">The sequence shown here is derived from an EMBL/GenBank/DDBJ whole genome shotgun (WGS) entry which is preliminary data.</text>
</comment>
<name>A0A4C1VI84_EUMVA</name>